<protein>
    <submittedName>
        <fullName evidence="4">CBS domain-containing protein</fullName>
    </submittedName>
</protein>
<keyword evidence="2" id="KW-0812">Transmembrane</keyword>
<dbReference type="PROSITE" id="PS51371">
    <property type="entry name" value="CBS"/>
    <property type="match status" value="2"/>
</dbReference>
<feature type="domain" description="CBS" evidence="3">
    <location>
        <begin position="311"/>
        <end position="366"/>
    </location>
</feature>
<comment type="caution">
    <text evidence="4">The sequence shown here is derived from an EMBL/GenBank/DDBJ whole genome shotgun (WGS) entry which is preliminary data.</text>
</comment>
<dbReference type="InterPro" id="IPR000644">
    <property type="entry name" value="CBS_dom"/>
</dbReference>
<keyword evidence="2" id="KW-1133">Transmembrane helix</keyword>
<dbReference type="SUPFAM" id="SSF54631">
    <property type="entry name" value="CBS-domain pair"/>
    <property type="match status" value="1"/>
</dbReference>
<dbReference type="Proteomes" id="UP000238137">
    <property type="component" value="Unassembled WGS sequence"/>
</dbReference>
<reference evidence="4" key="1">
    <citation type="submission" date="2018-05" db="EMBL/GenBank/DDBJ databases">
        <title>Reclassification of Methylarcula marina and Methylarcula terricola as Paracoccus methylarcula sp.nov., comb.nov. and Paracoccus terricola comb.nov.</title>
        <authorList>
            <person name="Shmareva M.N."/>
            <person name="Doronina N.V."/>
            <person name="Vasilenko O.V."/>
            <person name="Tarlachkov S.V."/>
            <person name="Trotsenko Y.A."/>
        </authorList>
    </citation>
    <scope>NUCLEOTIDE SEQUENCE [LARGE SCALE GENOMIC DNA]</scope>
    <source>
        <strain evidence="4">VKM B-2159</strain>
    </source>
</reference>
<feature type="transmembrane region" description="Helical" evidence="2">
    <location>
        <begin position="141"/>
        <end position="164"/>
    </location>
</feature>
<dbReference type="Pfam" id="PF00571">
    <property type="entry name" value="CBS"/>
    <property type="match status" value="2"/>
</dbReference>
<accession>A0A3R7LIB6</accession>
<evidence type="ECO:0000256" key="1">
    <source>
        <dbReference type="PROSITE-ProRule" id="PRU00703"/>
    </source>
</evidence>
<proteinExistence type="predicted"/>
<dbReference type="RefSeq" id="WP_106690939.1">
    <property type="nucleotide sequence ID" value="NZ_PXNQ02000004.1"/>
</dbReference>
<evidence type="ECO:0000259" key="3">
    <source>
        <dbReference type="PROSITE" id="PS51371"/>
    </source>
</evidence>
<dbReference type="AlphaFoldDB" id="A0A3R7LIB6"/>
<dbReference type="PANTHER" id="PTHR33741:SF5">
    <property type="entry name" value="TRANSMEMBRANE PROTEIN DDB_G0269096-RELATED"/>
    <property type="match status" value="1"/>
</dbReference>
<dbReference type="InterPro" id="IPR046342">
    <property type="entry name" value="CBS_dom_sf"/>
</dbReference>
<dbReference type="PANTHER" id="PTHR33741">
    <property type="entry name" value="TRANSMEMBRANE PROTEIN DDB_G0269096-RELATED"/>
    <property type="match status" value="1"/>
</dbReference>
<organism evidence="4 5">
    <name type="scientific">Paracoccus methylarcula</name>
    <dbReference type="NCBI Taxonomy" id="72022"/>
    <lineage>
        <taxon>Bacteria</taxon>
        <taxon>Pseudomonadati</taxon>
        <taxon>Pseudomonadota</taxon>
        <taxon>Alphaproteobacteria</taxon>
        <taxon>Rhodobacterales</taxon>
        <taxon>Paracoccaceae</taxon>
        <taxon>Paracoccus</taxon>
    </lineage>
</organism>
<dbReference type="InterPro" id="IPR007065">
    <property type="entry name" value="HPP"/>
</dbReference>
<sequence length="370" mass="39210">MRRGNLQISAFLPVLPKPSGQEALRASFGAATGIGVCSLLAIWLPHAGTLPLALIAPLGATAVLAFAVPNSPLAQPWSAIMGNILSAMTAVAVLSLHVGPWSPALAVGLAILVMMLARALHPPGGAVALLAALDPGPVLEAGVAFAFVPVGLMTMTLIGAAITFNRLTGRVYPFRQSRPDSSREAAIRLGLPEDELGALLRKFNQSANIGVVDLGRLLAAAEQEAANHRFDGVSCAEIMTRDLVSVRPETSIHQAAKLFRKHRIKSLPVIDTERRFSGIILQADIIDAMARSQFDLRLVGRPRQLTAGQIARPADRGTTVDTPVGQLLNRLAVQGVEIVPVMSGPRLAGIITRSDVIRLLFHGVERRETA</sequence>
<name>A0A3R7LIB6_9RHOB</name>
<dbReference type="OrthoDB" id="9811720at2"/>
<feature type="transmembrane region" description="Helical" evidence="2">
    <location>
        <begin position="103"/>
        <end position="121"/>
    </location>
</feature>
<evidence type="ECO:0000313" key="5">
    <source>
        <dbReference type="Proteomes" id="UP000238137"/>
    </source>
</evidence>
<dbReference type="Pfam" id="PF04982">
    <property type="entry name" value="TM_HPP"/>
    <property type="match status" value="1"/>
</dbReference>
<dbReference type="SMART" id="SM00116">
    <property type="entry name" value="CBS"/>
    <property type="match status" value="2"/>
</dbReference>
<evidence type="ECO:0000313" key="4">
    <source>
        <dbReference type="EMBL" id="RNF34963.1"/>
    </source>
</evidence>
<feature type="domain" description="CBS" evidence="3">
    <location>
        <begin position="239"/>
        <end position="296"/>
    </location>
</feature>
<dbReference type="InterPro" id="IPR058581">
    <property type="entry name" value="TM_HPP"/>
</dbReference>
<feature type="transmembrane region" description="Helical" evidence="2">
    <location>
        <begin position="74"/>
        <end position="96"/>
    </location>
</feature>
<gene>
    <name evidence="4" type="ORF">A7A09_008210</name>
</gene>
<keyword evidence="1" id="KW-0129">CBS domain</keyword>
<keyword evidence="2" id="KW-0472">Membrane</keyword>
<dbReference type="EMBL" id="PXNQ02000004">
    <property type="protein sequence ID" value="RNF34963.1"/>
    <property type="molecule type" value="Genomic_DNA"/>
</dbReference>
<evidence type="ECO:0000256" key="2">
    <source>
        <dbReference type="SAM" id="Phobius"/>
    </source>
</evidence>
<keyword evidence="5" id="KW-1185">Reference proteome</keyword>
<dbReference type="Gene3D" id="3.10.580.10">
    <property type="entry name" value="CBS-domain"/>
    <property type="match status" value="1"/>
</dbReference>